<evidence type="ECO:0000256" key="1">
    <source>
        <dbReference type="SAM" id="MobiDB-lite"/>
    </source>
</evidence>
<protein>
    <submittedName>
        <fullName evidence="3">Uncharacterized protein</fullName>
    </submittedName>
</protein>
<reference evidence="3 4" key="2">
    <citation type="submission" date="2024-10" db="EMBL/GenBank/DDBJ databases">
        <authorList>
            <person name="Ryan C."/>
        </authorList>
    </citation>
    <scope>NUCLEOTIDE SEQUENCE [LARGE SCALE GENOMIC DNA]</scope>
</reference>
<keyword evidence="2" id="KW-1133">Transmembrane helix</keyword>
<keyword evidence="2" id="KW-0812">Transmembrane</keyword>
<dbReference type="AlphaFoldDB" id="A0ABC9B321"/>
<proteinExistence type="predicted"/>
<keyword evidence="2" id="KW-0472">Membrane</keyword>
<organism evidence="3 4">
    <name type="scientific">Urochloa decumbens</name>
    <dbReference type="NCBI Taxonomy" id="240449"/>
    <lineage>
        <taxon>Eukaryota</taxon>
        <taxon>Viridiplantae</taxon>
        <taxon>Streptophyta</taxon>
        <taxon>Embryophyta</taxon>
        <taxon>Tracheophyta</taxon>
        <taxon>Spermatophyta</taxon>
        <taxon>Magnoliopsida</taxon>
        <taxon>Liliopsida</taxon>
        <taxon>Poales</taxon>
        <taxon>Poaceae</taxon>
        <taxon>PACMAD clade</taxon>
        <taxon>Panicoideae</taxon>
        <taxon>Panicodae</taxon>
        <taxon>Paniceae</taxon>
        <taxon>Melinidinae</taxon>
        <taxon>Urochloa</taxon>
    </lineage>
</organism>
<name>A0ABC9B321_9POAL</name>
<reference evidence="4" key="1">
    <citation type="submission" date="2024-06" db="EMBL/GenBank/DDBJ databases">
        <authorList>
            <person name="Ryan C."/>
        </authorList>
    </citation>
    <scope>NUCLEOTIDE SEQUENCE [LARGE SCALE GENOMIC DNA]</scope>
</reference>
<dbReference type="Proteomes" id="UP001497457">
    <property type="component" value="Chromosome 23rd"/>
</dbReference>
<gene>
    <name evidence="3" type="ORF">URODEC1_LOCUS59563</name>
</gene>
<feature type="transmembrane region" description="Helical" evidence="2">
    <location>
        <begin position="320"/>
        <end position="348"/>
    </location>
</feature>
<feature type="compositionally biased region" description="Basic and acidic residues" evidence="1">
    <location>
        <begin position="1"/>
        <end position="10"/>
    </location>
</feature>
<evidence type="ECO:0000313" key="3">
    <source>
        <dbReference type="EMBL" id="CAL4989079.1"/>
    </source>
</evidence>
<feature type="transmembrane region" description="Helical" evidence="2">
    <location>
        <begin position="290"/>
        <end position="308"/>
    </location>
</feature>
<evidence type="ECO:0000256" key="2">
    <source>
        <dbReference type="SAM" id="Phobius"/>
    </source>
</evidence>
<evidence type="ECO:0000313" key="4">
    <source>
        <dbReference type="Proteomes" id="UP001497457"/>
    </source>
</evidence>
<feature type="transmembrane region" description="Helical" evidence="2">
    <location>
        <begin position="259"/>
        <end position="278"/>
    </location>
</feature>
<accession>A0ABC9B321</accession>
<sequence length="383" mass="42149">MEKEEAKEAPDLLAGGADAESEMSRSARNNLVMLTQNAQLQRLALLLRNNEQVLMRRVVMTERERVQYLQTVNDAYRDSMRLVDDSTAFKDSQSVSGGSRSIIARDVHDYVIYGINMCLQNVRNSCMRHDAIAKLRSHYDALTEALAAATTDEDLSTLAAEAADYKDSMWEYCHRFRSASARARSKAYSDVLKLQGIELPDLLKTHQVKLGYSRNKEFEDLDDAQKLDVYNSIIDESKRATIRLFSTASRQSRIKGKTVAHAVSVFIIAAGNMVYDIYTTEHNVEQVLRGSLNVLAAVGAFAVEAVVTKAVTTALVRAGLGIFVTSLAGFVIGAIAGLIFVTVSGLIIDRIVRSPRVPPIADLKFHTAVMPDGMSLAIAISRG</sequence>
<dbReference type="EMBL" id="OZ075133">
    <property type="protein sequence ID" value="CAL4989079.1"/>
    <property type="molecule type" value="Genomic_DNA"/>
</dbReference>
<keyword evidence="4" id="KW-1185">Reference proteome</keyword>
<feature type="region of interest" description="Disordered" evidence="1">
    <location>
        <begin position="1"/>
        <end position="20"/>
    </location>
</feature>